<name>B3EIR8_CHLL2</name>
<dbReference type="NCBIfam" id="TIGR01894">
    <property type="entry name" value="cas_TM1795_cmr1"/>
    <property type="match status" value="1"/>
</dbReference>
<dbReference type="eggNOG" id="COG1367">
    <property type="taxonomic scope" value="Bacteria"/>
</dbReference>
<evidence type="ECO:0000256" key="1">
    <source>
        <dbReference type="ARBA" id="ARBA00023118"/>
    </source>
</evidence>
<dbReference type="AlphaFoldDB" id="B3EIR8"/>
<accession>B3EIR8</accession>
<sequence>MKANIELRTLTPIWTGGVETGKMERIHETGIIGNLRWWYEAIVRGLGGEACDPTTHSCAYDREKPNNGLCDVCQVFGATGWRRRFNLSVHETQMQPQSVTHPMRANRIYQNRQGKNIPPTWYFPNPPQGGNFLIEVQSSSSVFSVELVQGLIQLSVDWTALGARTQMGFGVTSLVRGRLNANPFNYLRLTCCGSSNNLPSLQNMFFAQIEKENITDQETFNIKYDLRRLFAGNQDVRHFVMGTVQEERIAAKIHVSRPYANGLIRVWGWVPVDANVWNDKWNRDGVLTQIKNHLESNYALKTWREFNNDRDINQQYSDVRAYLHSLWESKK</sequence>
<dbReference type="KEGG" id="cli:Clim_0930"/>
<organism evidence="3 4">
    <name type="scientific">Chlorobium limicola (strain DSM 245 / NBRC 103803 / 6330)</name>
    <dbReference type="NCBI Taxonomy" id="290315"/>
    <lineage>
        <taxon>Bacteria</taxon>
        <taxon>Pseudomonadati</taxon>
        <taxon>Chlorobiota</taxon>
        <taxon>Chlorobiia</taxon>
        <taxon>Chlorobiales</taxon>
        <taxon>Chlorobiaceae</taxon>
        <taxon>Chlorobium/Pelodictyon group</taxon>
        <taxon>Chlorobium</taxon>
    </lineage>
</organism>
<evidence type="ECO:0000313" key="4">
    <source>
        <dbReference type="Proteomes" id="UP000008841"/>
    </source>
</evidence>
<keyword evidence="1" id="KW-0051">Antiviral defense</keyword>
<dbReference type="RefSeq" id="WP_012465888.1">
    <property type="nucleotide sequence ID" value="NC_010803.1"/>
</dbReference>
<dbReference type="InterPro" id="IPR005537">
    <property type="entry name" value="RAMP_III_fam"/>
</dbReference>
<reference evidence="3 4" key="1">
    <citation type="submission" date="2008-05" db="EMBL/GenBank/DDBJ databases">
        <title>Complete sequence of Chlorobium limicola DSM 245.</title>
        <authorList>
            <consortium name="US DOE Joint Genome Institute"/>
            <person name="Lucas S."/>
            <person name="Copeland A."/>
            <person name="Lapidus A."/>
            <person name="Glavina del Rio T."/>
            <person name="Dalin E."/>
            <person name="Tice H."/>
            <person name="Bruce D."/>
            <person name="Goodwin L."/>
            <person name="Pitluck S."/>
            <person name="Schmutz J."/>
            <person name="Larimer F."/>
            <person name="Land M."/>
            <person name="Hauser L."/>
            <person name="Kyrpides N."/>
            <person name="Ovchinnikova G."/>
            <person name="Zhao F."/>
            <person name="Li T."/>
            <person name="Liu Z."/>
            <person name="Overmann J."/>
            <person name="Bryant D.A."/>
            <person name="Richardson P."/>
        </authorList>
    </citation>
    <scope>NUCLEOTIDE SEQUENCE [LARGE SCALE GENOMIC DNA]</scope>
    <source>
        <strain evidence="4">DSM 245 / NBRC 103803 / 6330</strain>
    </source>
</reference>
<dbReference type="InterPro" id="IPR007522">
    <property type="entry name" value="CRISPR-assoc_prot_TM1795"/>
</dbReference>
<dbReference type="GO" id="GO:0051607">
    <property type="term" value="P:defense response to virus"/>
    <property type="evidence" value="ECO:0007669"/>
    <property type="project" value="UniProtKB-KW"/>
</dbReference>
<dbReference type="STRING" id="290315.Clim_0930"/>
<feature type="domain" description="CRISPR type III-associated protein" evidence="2">
    <location>
        <begin position="6"/>
        <end position="171"/>
    </location>
</feature>
<dbReference type="HOGENOM" id="CLU_058787_0_0_10"/>
<dbReference type="EMBL" id="CP001097">
    <property type="protein sequence ID" value="ACD90009.1"/>
    <property type="molecule type" value="Genomic_DNA"/>
</dbReference>
<protein>
    <submittedName>
        <fullName evidence="3">CRISPR-associated RAMP protein, Cmr1 family</fullName>
    </submittedName>
</protein>
<gene>
    <name evidence="3" type="ordered locus">Clim_0930</name>
</gene>
<dbReference type="Pfam" id="PF03787">
    <property type="entry name" value="RAMPs"/>
    <property type="match status" value="1"/>
</dbReference>
<evidence type="ECO:0000259" key="2">
    <source>
        <dbReference type="Pfam" id="PF03787"/>
    </source>
</evidence>
<dbReference type="Proteomes" id="UP000008841">
    <property type="component" value="Chromosome"/>
</dbReference>
<evidence type="ECO:0000313" key="3">
    <source>
        <dbReference type="EMBL" id="ACD90009.1"/>
    </source>
</evidence>
<proteinExistence type="predicted"/>